<reference evidence="1 2" key="1">
    <citation type="submission" date="2017-02" db="EMBL/GenBank/DDBJ databases">
        <title>Whole genome sequencing of Metallibacterium scheffleri DSM 24874 (T).</title>
        <authorList>
            <person name="Kumar S."/>
            <person name="Patil P."/>
            <person name="Patil P.B."/>
        </authorList>
    </citation>
    <scope>NUCLEOTIDE SEQUENCE [LARGE SCALE GENOMIC DNA]</scope>
    <source>
        <strain evidence="1 2">DSM 24874</strain>
    </source>
</reference>
<proteinExistence type="predicted"/>
<keyword evidence="2" id="KW-1185">Reference proteome</keyword>
<accession>A0A4S3KQW7</accession>
<dbReference type="Proteomes" id="UP000307749">
    <property type="component" value="Unassembled WGS sequence"/>
</dbReference>
<organism evidence="1 2">
    <name type="scientific">Metallibacterium scheffleri</name>
    <dbReference type="NCBI Taxonomy" id="993689"/>
    <lineage>
        <taxon>Bacteria</taxon>
        <taxon>Pseudomonadati</taxon>
        <taxon>Pseudomonadota</taxon>
        <taxon>Gammaproteobacteria</taxon>
        <taxon>Lysobacterales</taxon>
        <taxon>Rhodanobacteraceae</taxon>
        <taxon>Metallibacterium</taxon>
    </lineage>
</organism>
<sequence>MLGSAFTQPELWVPALIEQCELSAVYSHWSRMWLDMPAFLYRLAHFLSQVIVVDAAPVIESCIIAGGMVMRRWEMDGNSIRIAKLGVRAMLERAFDASSVEVVIDGSPWLPYKHGPITPILAALKDAKVELRKRSPDAIRRSQMELSAAFSRYVYTGVCVRTLRCDFVSLMELT</sequence>
<comment type="caution">
    <text evidence="1">The sequence shown here is derived from an EMBL/GenBank/DDBJ whole genome shotgun (WGS) entry which is preliminary data.</text>
</comment>
<name>A0A4S3KQW7_9GAMM</name>
<dbReference type="AlphaFoldDB" id="A0A4S3KQW7"/>
<evidence type="ECO:0000313" key="1">
    <source>
        <dbReference type="EMBL" id="THD11316.1"/>
    </source>
</evidence>
<protein>
    <submittedName>
        <fullName evidence="1">Uncharacterized protein</fullName>
    </submittedName>
</protein>
<dbReference type="EMBL" id="MWQO01000014">
    <property type="protein sequence ID" value="THD11316.1"/>
    <property type="molecule type" value="Genomic_DNA"/>
</dbReference>
<gene>
    <name evidence="1" type="ORF">B1806_04135</name>
</gene>
<evidence type="ECO:0000313" key="2">
    <source>
        <dbReference type="Proteomes" id="UP000307749"/>
    </source>
</evidence>